<sequence>MALKHYPSTRVQGPRESRRSTRTSSDYNETDAGTLQLWRSLSVGSSSTSSSENSEDSQSFGSECSLQRRHHIKRRQRRLRPLPSPPSPPPESRAPSRFIPPSPTQKIRRLPVPPLPISAFPAVSPTRCSSPIPSSPMSPPPLPDDVRRWSPIQIDWDVVMEEVLERL</sequence>
<protein>
    <submittedName>
        <fullName evidence="2">Uncharacterized protein</fullName>
    </submittedName>
</protein>
<dbReference type="EMBL" id="MU154559">
    <property type="protein sequence ID" value="KAF9495731.1"/>
    <property type="molecule type" value="Genomic_DNA"/>
</dbReference>
<organism evidence="2 3">
    <name type="scientific">Pleurotus eryngii</name>
    <name type="common">Boletus of the steppes</name>
    <dbReference type="NCBI Taxonomy" id="5323"/>
    <lineage>
        <taxon>Eukaryota</taxon>
        <taxon>Fungi</taxon>
        <taxon>Dikarya</taxon>
        <taxon>Basidiomycota</taxon>
        <taxon>Agaricomycotina</taxon>
        <taxon>Agaricomycetes</taxon>
        <taxon>Agaricomycetidae</taxon>
        <taxon>Agaricales</taxon>
        <taxon>Pleurotineae</taxon>
        <taxon>Pleurotaceae</taxon>
        <taxon>Pleurotus</taxon>
    </lineage>
</organism>
<accession>A0A9P5ZXZ7</accession>
<feature type="compositionally biased region" description="Pro residues" evidence="1">
    <location>
        <begin position="133"/>
        <end position="143"/>
    </location>
</feature>
<feature type="compositionally biased region" description="Low complexity" evidence="1">
    <location>
        <begin position="40"/>
        <end position="62"/>
    </location>
</feature>
<proteinExistence type="predicted"/>
<feature type="compositionally biased region" description="Basic residues" evidence="1">
    <location>
        <begin position="67"/>
        <end position="80"/>
    </location>
</feature>
<name>A0A9P5ZXZ7_PLEER</name>
<feature type="compositionally biased region" description="Pro residues" evidence="1">
    <location>
        <begin position="82"/>
        <end position="103"/>
    </location>
</feature>
<keyword evidence="3" id="KW-1185">Reference proteome</keyword>
<dbReference type="OrthoDB" id="10471538at2759"/>
<comment type="caution">
    <text evidence="2">The sequence shown here is derived from an EMBL/GenBank/DDBJ whole genome shotgun (WGS) entry which is preliminary data.</text>
</comment>
<dbReference type="Proteomes" id="UP000807025">
    <property type="component" value="Unassembled WGS sequence"/>
</dbReference>
<reference evidence="2" key="1">
    <citation type="submission" date="2020-11" db="EMBL/GenBank/DDBJ databases">
        <authorList>
            <consortium name="DOE Joint Genome Institute"/>
            <person name="Ahrendt S."/>
            <person name="Riley R."/>
            <person name="Andreopoulos W."/>
            <person name="Labutti K."/>
            <person name="Pangilinan J."/>
            <person name="Ruiz-Duenas F.J."/>
            <person name="Barrasa J.M."/>
            <person name="Sanchez-Garcia M."/>
            <person name="Camarero S."/>
            <person name="Miyauchi S."/>
            <person name="Serrano A."/>
            <person name="Linde D."/>
            <person name="Babiker R."/>
            <person name="Drula E."/>
            <person name="Ayuso-Fernandez I."/>
            <person name="Pacheco R."/>
            <person name="Padilla G."/>
            <person name="Ferreira P."/>
            <person name="Barriuso J."/>
            <person name="Kellner H."/>
            <person name="Castanera R."/>
            <person name="Alfaro M."/>
            <person name="Ramirez L."/>
            <person name="Pisabarro A.G."/>
            <person name="Kuo A."/>
            <person name="Tritt A."/>
            <person name="Lipzen A."/>
            <person name="He G."/>
            <person name="Yan M."/>
            <person name="Ng V."/>
            <person name="Cullen D."/>
            <person name="Martin F."/>
            <person name="Rosso M.-N."/>
            <person name="Henrissat B."/>
            <person name="Hibbett D."/>
            <person name="Martinez A.T."/>
            <person name="Grigoriev I.V."/>
        </authorList>
    </citation>
    <scope>NUCLEOTIDE SEQUENCE</scope>
    <source>
        <strain evidence="2">ATCC 90797</strain>
    </source>
</reference>
<evidence type="ECO:0000256" key="1">
    <source>
        <dbReference type="SAM" id="MobiDB-lite"/>
    </source>
</evidence>
<gene>
    <name evidence="2" type="ORF">BDN71DRAFT_827112</name>
</gene>
<dbReference type="AlphaFoldDB" id="A0A9P5ZXZ7"/>
<feature type="region of interest" description="Disordered" evidence="1">
    <location>
        <begin position="1"/>
        <end position="146"/>
    </location>
</feature>
<evidence type="ECO:0000313" key="2">
    <source>
        <dbReference type="EMBL" id="KAF9495731.1"/>
    </source>
</evidence>
<evidence type="ECO:0000313" key="3">
    <source>
        <dbReference type="Proteomes" id="UP000807025"/>
    </source>
</evidence>